<organism evidence="3 4">
    <name type="scientific">Exophiala aquamarina CBS 119918</name>
    <dbReference type="NCBI Taxonomy" id="1182545"/>
    <lineage>
        <taxon>Eukaryota</taxon>
        <taxon>Fungi</taxon>
        <taxon>Dikarya</taxon>
        <taxon>Ascomycota</taxon>
        <taxon>Pezizomycotina</taxon>
        <taxon>Eurotiomycetes</taxon>
        <taxon>Chaetothyriomycetidae</taxon>
        <taxon>Chaetothyriales</taxon>
        <taxon>Herpotrichiellaceae</taxon>
        <taxon>Exophiala</taxon>
    </lineage>
</organism>
<reference evidence="3 4" key="1">
    <citation type="submission" date="2013-03" db="EMBL/GenBank/DDBJ databases">
        <title>The Genome Sequence of Exophiala aquamarina CBS 119918.</title>
        <authorList>
            <consortium name="The Broad Institute Genomics Platform"/>
            <person name="Cuomo C."/>
            <person name="de Hoog S."/>
            <person name="Gorbushina A."/>
            <person name="Walker B."/>
            <person name="Young S.K."/>
            <person name="Zeng Q."/>
            <person name="Gargeya S."/>
            <person name="Fitzgerald M."/>
            <person name="Haas B."/>
            <person name="Abouelleil A."/>
            <person name="Allen A.W."/>
            <person name="Alvarado L."/>
            <person name="Arachchi H.M."/>
            <person name="Berlin A.M."/>
            <person name="Chapman S.B."/>
            <person name="Gainer-Dewar J."/>
            <person name="Goldberg J."/>
            <person name="Griggs A."/>
            <person name="Gujja S."/>
            <person name="Hansen M."/>
            <person name="Howarth C."/>
            <person name="Imamovic A."/>
            <person name="Ireland A."/>
            <person name="Larimer J."/>
            <person name="McCowan C."/>
            <person name="Murphy C."/>
            <person name="Pearson M."/>
            <person name="Poon T.W."/>
            <person name="Priest M."/>
            <person name="Roberts A."/>
            <person name="Saif S."/>
            <person name="Shea T."/>
            <person name="Sisk P."/>
            <person name="Sykes S."/>
            <person name="Wortman J."/>
            <person name="Nusbaum C."/>
            <person name="Birren B."/>
        </authorList>
    </citation>
    <scope>NUCLEOTIDE SEQUENCE [LARGE SCALE GENOMIC DNA]</scope>
    <source>
        <strain evidence="3 4">CBS 119918</strain>
    </source>
</reference>
<evidence type="ECO:0000313" key="3">
    <source>
        <dbReference type="EMBL" id="KEF58239.1"/>
    </source>
</evidence>
<dbReference type="Pfam" id="PF14330">
    <property type="entry name" value="DUF4387"/>
    <property type="match status" value="1"/>
</dbReference>
<dbReference type="OrthoDB" id="5863171at2759"/>
<keyword evidence="4" id="KW-1185">Reference proteome</keyword>
<dbReference type="GeneID" id="25281082"/>
<comment type="caution">
    <text evidence="3">The sequence shown here is derived from an EMBL/GenBank/DDBJ whole genome shotgun (WGS) entry which is preliminary data.</text>
</comment>
<feature type="domain" description="Acyclic terpene utilisation N-terminal" evidence="1">
    <location>
        <begin position="96"/>
        <end position="218"/>
    </location>
</feature>
<name>A0A072PDT5_9EURO</name>
<feature type="domain" description="DUF4387" evidence="2">
    <location>
        <begin position="520"/>
        <end position="616"/>
    </location>
</feature>
<proteinExistence type="predicted"/>
<sequence>MATPDHLRIFAPIGQLGQSFSEQVLWRTLEAGADVIIADGGSTDSGPSRLALGKPNVPLNCLERDVKLFAKAAALFKVPVIIGSIGGNGENRFVDMCAEFVARAVMENGFRPLKVIKIYAEIDKDYVRRKMEEGAISPCGDGVPELTNDDINSSTRIVAQMGLEPFLKALNDHPDLDMIIAGRAYDPAPFAAYAMYRGFTNLEGIAYAMGKIMECGGMCGIPKTKEGMAILYRDSFDVAPCDPRARCTELGVASHFLYENRRPDILLGPGGVIHLDKATFEQIDDRTVKVRNSTFEPAKEGEYTVKLEGARVNGYQTIFLGAIRDPILLRQLDDFIAFLLAYVEDKYSHVKYEAKIHKYGVNGVMGPNEPDPTTSKEVFIAGAIRAPTQDEADQVASMLKFAFVHGPYKGQLNNAGNFAWPFNPSEIAMGPVSEFCIYHIMKGVDPVGLFPQVVYNIPGPNTYIREKRGYSIPSLYSGAYIYAVDSQVGIAKADAKRAVMLDADVPVRLSPDPPPGHCYLADLTSLLRSKNAGPYEMTLDAMFPNTEIYEKVKATGILNKKTIAKLYKVPEHKIVADLFFDQALAYKATIVRNTICGGFGETDTHGSQQHTPMMYLQLPIPRPF</sequence>
<dbReference type="Proteomes" id="UP000027920">
    <property type="component" value="Unassembled WGS sequence"/>
</dbReference>
<dbReference type="AlphaFoldDB" id="A0A072PDT5"/>
<feature type="domain" description="Acyclic terpene utilisation N-terminal" evidence="1">
    <location>
        <begin position="246"/>
        <end position="407"/>
    </location>
</feature>
<evidence type="ECO:0000259" key="1">
    <source>
        <dbReference type="Pfam" id="PF07287"/>
    </source>
</evidence>
<dbReference type="InterPro" id="IPR025496">
    <property type="entry name" value="DUF4387"/>
</dbReference>
<dbReference type="HOGENOM" id="CLU_028036_1_0_1"/>
<evidence type="ECO:0000313" key="4">
    <source>
        <dbReference type="Proteomes" id="UP000027920"/>
    </source>
</evidence>
<dbReference type="EMBL" id="AMGV01000004">
    <property type="protein sequence ID" value="KEF58239.1"/>
    <property type="molecule type" value="Genomic_DNA"/>
</dbReference>
<dbReference type="STRING" id="1182545.A0A072PDT5"/>
<dbReference type="VEuPathDB" id="FungiDB:A1O9_06165"/>
<evidence type="ECO:0000259" key="2">
    <source>
        <dbReference type="Pfam" id="PF14330"/>
    </source>
</evidence>
<dbReference type="InterPro" id="IPR010839">
    <property type="entry name" value="AtuA_N"/>
</dbReference>
<gene>
    <name evidence="3" type="ORF">A1O9_06165</name>
</gene>
<dbReference type="Pfam" id="PF07287">
    <property type="entry name" value="AtuA"/>
    <property type="match status" value="2"/>
</dbReference>
<accession>A0A072PDT5</accession>
<dbReference type="RefSeq" id="XP_013260829.1">
    <property type="nucleotide sequence ID" value="XM_013405375.1"/>
</dbReference>
<protein>
    <submittedName>
        <fullName evidence="3">Uncharacterized protein</fullName>
    </submittedName>
</protein>